<protein>
    <recommendedName>
        <fullName evidence="1">Integrase catalytic domain-containing protein</fullName>
    </recommendedName>
</protein>
<dbReference type="Proteomes" id="UP000463931">
    <property type="component" value="Chromosome"/>
</dbReference>
<sequence>MRQWKVFRTTLKLSVTAGKIYEELVEDINDYIKFYNTQRYQTKLNSLTPEEYRNQAA</sequence>
<evidence type="ECO:0000259" key="1">
    <source>
        <dbReference type="Pfam" id="PF13333"/>
    </source>
</evidence>
<evidence type="ECO:0000313" key="3">
    <source>
        <dbReference type="Proteomes" id="UP000463931"/>
    </source>
</evidence>
<dbReference type="EMBL" id="CP040852">
    <property type="protein sequence ID" value="QIA88895.1"/>
    <property type="molecule type" value="Genomic_DNA"/>
</dbReference>
<feature type="domain" description="Integrase catalytic" evidence="1">
    <location>
        <begin position="22"/>
        <end position="55"/>
    </location>
</feature>
<dbReference type="RefSeq" id="WP_163588107.1">
    <property type="nucleotide sequence ID" value="NZ_CP040852.1"/>
</dbReference>
<proteinExistence type="predicted"/>
<dbReference type="GO" id="GO:0015074">
    <property type="term" value="P:DNA integration"/>
    <property type="evidence" value="ECO:0007669"/>
    <property type="project" value="InterPro"/>
</dbReference>
<name>A0AAE7BP79_9LACO</name>
<dbReference type="Pfam" id="PF13333">
    <property type="entry name" value="rve_2"/>
    <property type="match status" value="1"/>
</dbReference>
<reference evidence="2 3" key="1">
    <citation type="journal article" date="2019" name="Nat. Med.">
        <title>Preventing dysbiosis of the neonatal mouse intestinal microbiome protects against late-onset sepsis.</title>
        <authorList>
            <person name="Singer J.R."/>
            <person name="Blosser E.G."/>
            <person name="Zindl C.L."/>
            <person name="Silberger D.J."/>
            <person name="Conlan S."/>
            <person name="Laufer V.A."/>
            <person name="DiToro D."/>
            <person name="Deming C."/>
            <person name="Kumar R."/>
            <person name="Morrow C.D."/>
            <person name="Segre J.A."/>
            <person name="Gray M.J."/>
            <person name="Randolph D.A."/>
            <person name="Weaver C.T."/>
        </authorList>
    </citation>
    <scope>NUCLEOTIDE SEQUENCE [LARGE SCALE GENOMIC DNA]</scope>
    <source>
        <strain evidence="2 3">V10</strain>
    </source>
</reference>
<dbReference type="AlphaFoldDB" id="A0AAE7BP79"/>
<gene>
    <name evidence="2" type="ORF">FEE40_01065</name>
</gene>
<dbReference type="InterPro" id="IPR001584">
    <property type="entry name" value="Integrase_cat-core"/>
</dbReference>
<evidence type="ECO:0000313" key="2">
    <source>
        <dbReference type="EMBL" id="QIA88895.1"/>
    </source>
</evidence>
<organism evidence="2 3">
    <name type="scientific">Ligilactobacillus murinus</name>
    <dbReference type="NCBI Taxonomy" id="1622"/>
    <lineage>
        <taxon>Bacteria</taxon>
        <taxon>Bacillati</taxon>
        <taxon>Bacillota</taxon>
        <taxon>Bacilli</taxon>
        <taxon>Lactobacillales</taxon>
        <taxon>Lactobacillaceae</taxon>
        <taxon>Ligilactobacillus</taxon>
    </lineage>
</organism>
<accession>A0AAE7BP79</accession>